<proteinExistence type="predicted"/>
<comment type="caution">
    <text evidence="1">The sequence shown here is derived from an EMBL/GenBank/DDBJ whole genome shotgun (WGS) entry which is preliminary data.</text>
</comment>
<evidence type="ECO:0000313" key="1">
    <source>
        <dbReference type="EMBL" id="GHB85950.1"/>
    </source>
</evidence>
<evidence type="ECO:0000313" key="2">
    <source>
        <dbReference type="Proteomes" id="UP000642673"/>
    </source>
</evidence>
<keyword evidence="2" id="KW-1185">Reference proteome</keyword>
<gene>
    <name evidence="1" type="ORF">GCM10010347_66190</name>
</gene>
<dbReference type="RefSeq" id="WP_190187915.1">
    <property type="nucleotide sequence ID" value="NZ_BMVP01000030.1"/>
</dbReference>
<name>A0ABQ3F5R6_9ACTN</name>
<accession>A0ABQ3F5R6</accession>
<sequence>MSLIRISAELIRRAVVDEGYAQDLRDAVAADQVALEGLVYAEIVEEDLDWLVPSEWQWFAHWRQSLRGPLDETVLRHLSLAAVTRFARFDLRGLVLRDDRTNELAPEAGSHETRHDLGLRWLAHEAKEFPDSIEVALDALQYATEASWFTLRVLTSIDDEHSEEVRAQLREFATQRQLGEEILHRWGM</sequence>
<reference evidence="2" key="1">
    <citation type="journal article" date="2019" name="Int. J. Syst. Evol. Microbiol.">
        <title>The Global Catalogue of Microorganisms (GCM) 10K type strain sequencing project: providing services to taxonomists for standard genome sequencing and annotation.</title>
        <authorList>
            <consortium name="The Broad Institute Genomics Platform"/>
            <consortium name="The Broad Institute Genome Sequencing Center for Infectious Disease"/>
            <person name="Wu L."/>
            <person name="Ma J."/>
        </authorList>
    </citation>
    <scope>NUCLEOTIDE SEQUENCE [LARGE SCALE GENOMIC DNA]</scope>
    <source>
        <strain evidence="2">JCM 4738</strain>
    </source>
</reference>
<dbReference type="EMBL" id="BMVP01000030">
    <property type="protein sequence ID" value="GHB85950.1"/>
    <property type="molecule type" value="Genomic_DNA"/>
</dbReference>
<evidence type="ECO:0008006" key="3">
    <source>
        <dbReference type="Google" id="ProtNLM"/>
    </source>
</evidence>
<organism evidence="1 2">
    <name type="scientific">Streptomyces cirratus</name>
    <dbReference type="NCBI Taxonomy" id="68187"/>
    <lineage>
        <taxon>Bacteria</taxon>
        <taxon>Bacillati</taxon>
        <taxon>Actinomycetota</taxon>
        <taxon>Actinomycetes</taxon>
        <taxon>Kitasatosporales</taxon>
        <taxon>Streptomycetaceae</taxon>
        <taxon>Streptomyces</taxon>
    </lineage>
</organism>
<dbReference type="Proteomes" id="UP000642673">
    <property type="component" value="Unassembled WGS sequence"/>
</dbReference>
<protein>
    <recommendedName>
        <fullName evidence="3">HEAT repeat domain-containing protein</fullName>
    </recommendedName>
</protein>